<evidence type="ECO:0000256" key="3">
    <source>
        <dbReference type="ARBA" id="ARBA00022679"/>
    </source>
</evidence>
<evidence type="ECO:0000313" key="9">
    <source>
        <dbReference type="Proteomes" id="UP000295431"/>
    </source>
</evidence>
<dbReference type="EC" id="2.7.11.1" evidence="1"/>
<sequence>MNVEQIDSDQVGKVAYRRDGYGDGRFRVVRLLAGAGQGYALLTEDTWCGGMTVLKGLWWDEGHLRDESWRPRLDRSKAQQQQGLKAVYQAMQVTQQAPPVIDVLPEPSPTLEACGIAADEAEYFVVTEFVGIPGRPVRTLEDDIKARRAENRPFTEDELIDLAEQLCGALGALHARRPVKRRTPGRKEEYWIHADLKPENVLVLGPPEQYVLIDYDAAVVDGRPISTTTPAYGPPVPHGATRSPELDKAAERFDIYLLGATLAEALGLSRLDEDMKRQLYGTAHEHGVAKQRLASLGGSPILTTLIASCLAEPAYRTRNVQSIQADLARARDGAVLSSVLLGVR</sequence>
<keyword evidence="6" id="KW-0067">ATP-binding</keyword>
<evidence type="ECO:0000256" key="6">
    <source>
        <dbReference type="ARBA" id="ARBA00022840"/>
    </source>
</evidence>
<dbReference type="PANTHER" id="PTHR43289">
    <property type="entry name" value="MITOGEN-ACTIVATED PROTEIN KINASE KINASE KINASE 20-RELATED"/>
    <property type="match status" value="1"/>
</dbReference>
<dbReference type="GO" id="GO:0004674">
    <property type="term" value="F:protein serine/threonine kinase activity"/>
    <property type="evidence" value="ECO:0007669"/>
    <property type="project" value="UniProtKB-KW"/>
</dbReference>
<dbReference type="OrthoDB" id="9801841at2"/>
<evidence type="ECO:0000313" key="8">
    <source>
        <dbReference type="EMBL" id="TDC11741.1"/>
    </source>
</evidence>
<gene>
    <name evidence="8" type="ORF">E1284_27020</name>
</gene>
<evidence type="ECO:0000259" key="7">
    <source>
        <dbReference type="PROSITE" id="PS50011"/>
    </source>
</evidence>
<proteinExistence type="predicted"/>
<comment type="caution">
    <text evidence="8">The sequence shown here is derived from an EMBL/GenBank/DDBJ whole genome shotgun (WGS) entry which is preliminary data.</text>
</comment>
<evidence type="ECO:0000256" key="2">
    <source>
        <dbReference type="ARBA" id="ARBA00022527"/>
    </source>
</evidence>
<keyword evidence="9" id="KW-1185">Reference proteome</keyword>
<feature type="domain" description="Protein kinase" evidence="7">
    <location>
        <begin position="26"/>
        <end position="328"/>
    </location>
</feature>
<name>A0A4R4NQ98_9ACTN</name>
<dbReference type="RefSeq" id="WP_131942957.1">
    <property type="nucleotide sequence ID" value="NZ_BAAAMX010000046.1"/>
</dbReference>
<keyword evidence="5" id="KW-0418">Kinase</keyword>
<evidence type="ECO:0000256" key="4">
    <source>
        <dbReference type="ARBA" id="ARBA00022741"/>
    </source>
</evidence>
<protein>
    <recommendedName>
        <fullName evidence="1">non-specific serine/threonine protein kinase</fullName>
        <ecNumber evidence="1">2.7.11.1</ecNumber>
    </recommendedName>
</protein>
<dbReference type="AlphaFoldDB" id="A0A4R4NQ98"/>
<dbReference type="InterPro" id="IPR000719">
    <property type="entry name" value="Prot_kinase_dom"/>
</dbReference>
<accession>A0A4R4NQ98</accession>
<keyword evidence="3" id="KW-0808">Transferase</keyword>
<keyword evidence="4" id="KW-0547">Nucleotide-binding</keyword>
<reference evidence="8 9" key="1">
    <citation type="submission" date="2019-03" db="EMBL/GenBank/DDBJ databases">
        <title>Draft genome sequences of novel Actinobacteria.</title>
        <authorList>
            <person name="Sahin N."/>
            <person name="Ay H."/>
            <person name="Saygin H."/>
        </authorList>
    </citation>
    <scope>NUCLEOTIDE SEQUENCE [LARGE SCALE GENOMIC DNA]</scope>
    <source>
        <strain evidence="8 9">DSM 45347</strain>
    </source>
</reference>
<keyword evidence="2" id="KW-0723">Serine/threonine-protein kinase</keyword>
<organism evidence="8 9">
    <name type="scientific">Actinomadura bangladeshensis</name>
    <dbReference type="NCBI Taxonomy" id="453573"/>
    <lineage>
        <taxon>Bacteria</taxon>
        <taxon>Bacillati</taxon>
        <taxon>Actinomycetota</taxon>
        <taxon>Actinomycetes</taxon>
        <taxon>Streptosporangiales</taxon>
        <taxon>Thermomonosporaceae</taxon>
        <taxon>Actinomadura</taxon>
    </lineage>
</organism>
<evidence type="ECO:0000256" key="1">
    <source>
        <dbReference type="ARBA" id="ARBA00012513"/>
    </source>
</evidence>
<dbReference type="SUPFAM" id="SSF56112">
    <property type="entry name" value="Protein kinase-like (PK-like)"/>
    <property type="match status" value="1"/>
</dbReference>
<evidence type="ECO:0000256" key="5">
    <source>
        <dbReference type="ARBA" id="ARBA00022777"/>
    </source>
</evidence>
<dbReference type="SMART" id="SM00220">
    <property type="entry name" value="S_TKc"/>
    <property type="match status" value="1"/>
</dbReference>
<dbReference type="Gene3D" id="1.10.510.10">
    <property type="entry name" value="Transferase(Phosphotransferase) domain 1"/>
    <property type="match status" value="1"/>
</dbReference>
<dbReference type="GO" id="GO:0005524">
    <property type="term" value="F:ATP binding"/>
    <property type="evidence" value="ECO:0007669"/>
    <property type="project" value="UniProtKB-KW"/>
</dbReference>
<dbReference type="InterPro" id="IPR011009">
    <property type="entry name" value="Kinase-like_dom_sf"/>
</dbReference>
<dbReference type="Proteomes" id="UP000295431">
    <property type="component" value="Unassembled WGS sequence"/>
</dbReference>
<dbReference type="PROSITE" id="PS50011">
    <property type="entry name" value="PROTEIN_KINASE_DOM"/>
    <property type="match status" value="1"/>
</dbReference>
<dbReference type="EMBL" id="SMJW01000164">
    <property type="protein sequence ID" value="TDC11741.1"/>
    <property type="molecule type" value="Genomic_DNA"/>
</dbReference>
<dbReference type="PANTHER" id="PTHR43289:SF6">
    <property type="entry name" value="SERINE_THREONINE-PROTEIN KINASE NEKL-3"/>
    <property type="match status" value="1"/>
</dbReference>